<evidence type="ECO:0000256" key="2">
    <source>
        <dbReference type="SAM" id="Phobius"/>
    </source>
</evidence>
<feature type="transmembrane region" description="Helical" evidence="2">
    <location>
        <begin position="130"/>
        <end position="152"/>
    </location>
</feature>
<gene>
    <name evidence="3" type="ORF">GCM10010503_40110</name>
</gene>
<keyword evidence="2" id="KW-0472">Membrane</keyword>
<organism evidence="3 4">
    <name type="scientific">Streptomyces lucensis JCM 4490</name>
    <dbReference type="NCBI Taxonomy" id="1306176"/>
    <lineage>
        <taxon>Bacteria</taxon>
        <taxon>Bacillati</taxon>
        <taxon>Actinomycetota</taxon>
        <taxon>Actinomycetes</taxon>
        <taxon>Kitasatosporales</taxon>
        <taxon>Streptomycetaceae</taxon>
        <taxon>Streptomyces</taxon>
    </lineage>
</organism>
<proteinExistence type="predicted"/>
<feature type="compositionally biased region" description="Basic and acidic residues" evidence="1">
    <location>
        <begin position="1"/>
        <end position="10"/>
    </location>
</feature>
<feature type="transmembrane region" description="Helical" evidence="2">
    <location>
        <begin position="164"/>
        <end position="183"/>
    </location>
</feature>
<comment type="caution">
    <text evidence="3">The sequence shown here is derived from an EMBL/GenBank/DDBJ whole genome shotgun (WGS) entry which is preliminary data.</text>
</comment>
<sequence length="188" mass="19498">MGGTVSKDESASPPPDEPEQSGTAEEPTVTAERVNELVQALPDGAKPDLAAALVEGISTREQQQAVFGRVVNALPDEGKPDLAAVLINGMDTEEQKKAAAGRAVEALEPEQRQQLARTVLGQPDPKTTQVLWYMVVSTLAATVFVFGVLAFVLIEQKNSAEAPLALATTALGGVVGLVATSPGSNPSN</sequence>
<reference evidence="3" key="1">
    <citation type="journal article" date="2014" name="Int. J. Syst. Evol. Microbiol.">
        <title>Complete genome sequence of Corynebacterium casei LMG S-19264T (=DSM 44701T), isolated from a smear-ripened cheese.</title>
        <authorList>
            <consortium name="US DOE Joint Genome Institute (JGI-PGF)"/>
            <person name="Walter F."/>
            <person name="Albersmeier A."/>
            <person name="Kalinowski J."/>
            <person name="Ruckert C."/>
        </authorList>
    </citation>
    <scope>NUCLEOTIDE SEQUENCE</scope>
    <source>
        <strain evidence="3">JCM 4490</strain>
    </source>
</reference>
<reference evidence="3" key="2">
    <citation type="submission" date="2020-09" db="EMBL/GenBank/DDBJ databases">
        <authorList>
            <person name="Sun Q."/>
            <person name="Ohkuma M."/>
        </authorList>
    </citation>
    <scope>NUCLEOTIDE SEQUENCE</scope>
    <source>
        <strain evidence="3">JCM 4490</strain>
    </source>
</reference>
<dbReference type="AlphaFoldDB" id="A0A918MTJ8"/>
<name>A0A918MTJ8_9ACTN</name>
<feature type="region of interest" description="Disordered" evidence="1">
    <location>
        <begin position="1"/>
        <end position="29"/>
    </location>
</feature>
<dbReference type="Proteomes" id="UP000620224">
    <property type="component" value="Unassembled WGS sequence"/>
</dbReference>
<accession>A0A918MTJ8</accession>
<dbReference type="EMBL" id="BMUE01000008">
    <property type="protein sequence ID" value="GGW58961.1"/>
    <property type="molecule type" value="Genomic_DNA"/>
</dbReference>
<evidence type="ECO:0000313" key="3">
    <source>
        <dbReference type="EMBL" id="GGW58961.1"/>
    </source>
</evidence>
<keyword evidence="4" id="KW-1185">Reference proteome</keyword>
<keyword evidence="2" id="KW-0812">Transmembrane</keyword>
<evidence type="ECO:0000256" key="1">
    <source>
        <dbReference type="SAM" id="MobiDB-lite"/>
    </source>
</evidence>
<protein>
    <submittedName>
        <fullName evidence="3">Uncharacterized protein</fullName>
    </submittedName>
</protein>
<keyword evidence="2" id="KW-1133">Transmembrane helix</keyword>
<evidence type="ECO:0000313" key="4">
    <source>
        <dbReference type="Proteomes" id="UP000620224"/>
    </source>
</evidence>